<dbReference type="FunCoup" id="A8Q0U9">
    <property type="interactions" value="128"/>
</dbReference>
<dbReference type="OrthoDB" id="423559at2759"/>
<dbReference type="GeneID" id="5855393"/>
<dbReference type="Pfam" id="PF00176">
    <property type="entry name" value="SNF2-rel_dom"/>
    <property type="match status" value="1"/>
</dbReference>
<dbReference type="Pfam" id="PF00271">
    <property type="entry name" value="Helicase_C"/>
    <property type="match status" value="1"/>
</dbReference>
<dbReference type="InterPro" id="IPR000330">
    <property type="entry name" value="SNF2_N"/>
</dbReference>
<proteinExistence type="predicted"/>
<feature type="compositionally biased region" description="Acidic residues" evidence="4">
    <location>
        <begin position="335"/>
        <end position="345"/>
    </location>
</feature>
<dbReference type="OMA" id="QSCNHPD"/>
<evidence type="ECO:0000313" key="7">
    <source>
        <dbReference type="EMBL" id="EDP43872.1"/>
    </source>
</evidence>
<dbReference type="GO" id="GO:0005634">
    <property type="term" value="C:nucleus"/>
    <property type="evidence" value="ECO:0007669"/>
    <property type="project" value="TreeGrafter"/>
</dbReference>
<feature type="compositionally biased region" description="Low complexity" evidence="4">
    <location>
        <begin position="1"/>
        <end position="16"/>
    </location>
</feature>
<dbReference type="InterPro" id="IPR038718">
    <property type="entry name" value="SNF2-like_sf"/>
</dbReference>
<keyword evidence="1" id="KW-0547">Nucleotide-binding</keyword>
<evidence type="ECO:0008006" key="9">
    <source>
        <dbReference type="Google" id="ProtNLM"/>
    </source>
</evidence>
<dbReference type="InterPro" id="IPR014001">
    <property type="entry name" value="Helicase_ATP-bd"/>
</dbReference>
<dbReference type="PANTHER" id="PTHR45626:SF14">
    <property type="entry name" value="ATP-DEPENDENT DNA HELICASE (EUROFUNG)"/>
    <property type="match status" value="1"/>
</dbReference>
<evidence type="ECO:0000313" key="8">
    <source>
        <dbReference type="Proteomes" id="UP000008837"/>
    </source>
</evidence>
<feature type="domain" description="Helicase ATP-binding" evidence="5">
    <location>
        <begin position="174"/>
        <end position="443"/>
    </location>
</feature>
<feature type="region of interest" description="Disordered" evidence="4">
    <location>
        <begin position="90"/>
        <end position="123"/>
    </location>
</feature>
<dbReference type="GO" id="GO:0006281">
    <property type="term" value="P:DNA repair"/>
    <property type="evidence" value="ECO:0007669"/>
    <property type="project" value="TreeGrafter"/>
</dbReference>
<dbReference type="SUPFAM" id="SSF52540">
    <property type="entry name" value="P-loop containing nucleoside triphosphate hydrolases"/>
    <property type="match status" value="2"/>
</dbReference>
<dbReference type="KEGG" id="mgl:MGL_2085"/>
<organism evidence="7 8">
    <name type="scientific">Malassezia globosa (strain ATCC MYA-4612 / CBS 7966)</name>
    <name type="common">Dandruff-associated fungus</name>
    <dbReference type="NCBI Taxonomy" id="425265"/>
    <lineage>
        <taxon>Eukaryota</taxon>
        <taxon>Fungi</taxon>
        <taxon>Dikarya</taxon>
        <taxon>Basidiomycota</taxon>
        <taxon>Ustilaginomycotina</taxon>
        <taxon>Malasseziomycetes</taxon>
        <taxon>Malasseziales</taxon>
        <taxon>Malasseziaceae</taxon>
        <taxon>Malassezia</taxon>
    </lineage>
</organism>
<comment type="caution">
    <text evidence="7">The sequence shown here is derived from an EMBL/GenBank/DDBJ whole genome shotgun (WGS) entry which is preliminary data.</text>
</comment>
<dbReference type="PROSITE" id="PS51192">
    <property type="entry name" value="HELICASE_ATP_BIND_1"/>
    <property type="match status" value="1"/>
</dbReference>
<dbReference type="VEuPathDB" id="FungiDB:MGL_2085"/>
<evidence type="ECO:0000256" key="1">
    <source>
        <dbReference type="ARBA" id="ARBA00022741"/>
    </source>
</evidence>
<feature type="region of interest" description="Disordered" evidence="4">
    <location>
        <begin position="214"/>
        <end position="233"/>
    </location>
</feature>
<feature type="domain" description="Helicase C-terminal" evidence="6">
    <location>
        <begin position="647"/>
        <end position="789"/>
    </location>
</feature>
<dbReference type="STRING" id="425265.A8Q0U9"/>
<dbReference type="SMART" id="SM00490">
    <property type="entry name" value="HELICc"/>
    <property type="match status" value="1"/>
</dbReference>
<evidence type="ECO:0000256" key="4">
    <source>
        <dbReference type="SAM" id="MobiDB-lite"/>
    </source>
</evidence>
<dbReference type="GO" id="GO:0005524">
    <property type="term" value="F:ATP binding"/>
    <property type="evidence" value="ECO:0007669"/>
    <property type="project" value="UniProtKB-KW"/>
</dbReference>
<dbReference type="GO" id="GO:0016787">
    <property type="term" value="F:hydrolase activity"/>
    <property type="evidence" value="ECO:0007669"/>
    <property type="project" value="UniProtKB-KW"/>
</dbReference>
<dbReference type="InterPro" id="IPR027417">
    <property type="entry name" value="P-loop_NTPase"/>
</dbReference>
<dbReference type="CDD" id="cd18008">
    <property type="entry name" value="DEXDc_SHPRH-like"/>
    <property type="match status" value="1"/>
</dbReference>
<reference evidence="7 8" key="1">
    <citation type="journal article" date="2007" name="Proc. Natl. Acad. Sci. U.S.A.">
        <title>Dandruff-associated Malassezia genomes reveal convergent and divergent virulence traits shared with plant and human fungal pathogens.</title>
        <authorList>
            <person name="Xu J."/>
            <person name="Saunders C.W."/>
            <person name="Hu P."/>
            <person name="Grant R.A."/>
            <person name="Boekhout T."/>
            <person name="Kuramae E.E."/>
            <person name="Kronstad J.W."/>
            <person name="Deangelis Y.M."/>
            <person name="Reeder N.L."/>
            <person name="Johnstone K.R."/>
            <person name="Leland M."/>
            <person name="Fieno A.M."/>
            <person name="Begley W.M."/>
            <person name="Sun Y."/>
            <person name="Lacey M.P."/>
            <person name="Chaudhary T."/>
            <person name="Keough T."/>
            <person name="Chu L."/>
            <person name="Sears R."/>
            <person name="Yuan B."/>
            <person name="Dawson T.L.Jr."/>
        </authorList>
    </citation>
    <scope>NUCLEOTIDE SEQUENCE [LARGE SCALE GENOMIC DNA]</scope>
    <source>
        <strain evidence="8">ATCC MYA-4612 / CBS 7966</strain>
    </source>
</reference>
<dbReference type="SMART" id="SM00487">
    <property type="entry name" value="DEXDc"/>
    <property type="match status" value="1"/>
</dbReference>
<keyword evidence="2" id="KW-0378">Hydrolase</keyword>
<keyword evidence="3" id="KW-0067">ATP-binding</keyword>
<evidence type="ECO:0000259" key="5">
    <source>
        <dbReference type="PROSITE" id="PS51192"/>
    </source>
</evidence>
<dbReference type="Gene3D" id="3.40.50.300">
    <property type="entry name" value="P-loop containing nucleotide triphosphate hydrolases"/>
    <property type="match status" value="1"/>
</dbReference>
<protein>
    <recommendedName>
        <fullName evidence="9">Helicase ATP-binding domain-containing protein</fullName>
    </recommendedName>
</protein>
<dbReference type="InParanoid" id="A8Q0U9"/>
<dbReference type="EMBL" id="AAYY01000006">
    <property type="protein sequence ID" value="EDP43872.1"/>
    <property type="molecule type" value="Genomic_DNA"/>
</dbReference>
<dbReference type="GO" id="GO:0008094">
    <property type="term" value="F:ATP-dependent activity, acting on DNA"/>
    <property type="evidence" value="ECO:0007669"/>
    <property type="project" value="TreeGrafter"/>
</dbReference>
<feature type="compositionally biased region" description="Polar residues" evidence="4">
    <location>
        <begin position="33"/>
        <end position="47"/>
    </location>
</feature>
<dbReference type="InterPro" id="IPR001650">
    <property type="entry name" value="Helicase_C-like"/>
</dbReference>
<keyword evidence="8" id="KW-1185">Reference proteome</keyword>
<dbReference type="Proteomes" id="UP000008837">
    <property type="component" value="Unassembled WGS sequence"/>
</dbReference>
<dbReference type="PROSITE" id="PS51194">
    <property type="entry name" value="HELICASE_CTER"/>
    <property type="match status" value="1"/>
</dbReference>
<name>A8Q0U9_MALGO</name>
<feature type="region of interest" description="Disordered" evidence="4">
    <location>
        <begin position="1"/>
        <end position="59"/>
    </location>
</feature>
<dbReference type="InterPro" id="IPR050628">
    <property type="entry name" value="SNF2_RAD54_helicase_TF"/>
</dbReference>
<feature type="region of interest" description="Disordered" evidence="4">
    <location>
        <begin position="316"/>
        <end position="351"/>
    </location>
</feature>
<feature type="compositionally biased region" description="Polar residues" evidence="4">
    <location>
        <begin position="98"/>
        <end position="123"/>
    </location>
</feature>
<evidence type="ECO:0000256" key="3">
    <source>
        <dbReference type="ARBA" id="ARBA00022840"/>
    </source>
</evidence>
<dbReference type="AlphaFoldDB" id="A8Q0U9"/>
<dbReference type="Gene3D" id="3.40.50.10810">
    <property type="entry name" value="Tandem AAA-ATPase domain"/>
    <property type="match status" value="2"/>
</dbReference>
<dbReference type="RefSeq" id="XP_001731086.1">
    <property type="nucleotide sequence ID" value="XM_001731034.1"/>
</dbReference>
<accession>A8Q0U9</accession>
<dbReference type="InterPro" id="IPR049730">
    <property type="entry name" value="SNF2/RAD54-like_C"/>
</dbReference>
<dbReference type="PANTHER" id="PTHR45626">
    <property type="entry name" value="TRANSCRIPTION TERMINATION FACTOR 2-RELATED"/>
    <property type="match status" value="1"/>
</dbReference>
<evidence type="ECO:0000259" key="6">
    <source>
        <dbReference type="PROSITE" id="PS51194"/>
    </source>
</evidence>
<evidence type="ECO:0000256" key="2">
    <source>
        <dbReference type="ARBA" id="ARBA00022801"/>
    </source>
</evidence>
<dbReference type="CDD" id="cd18793">
    <property type="entry name" value="SF2_C_SNF"/>
    <property type="match status" value="1"/>
</dbReference>
<gene>
    <name evidence="7" type="ORF">MGL_2085</name>
</gene>
<sequence length="789" mass="88156">MEAMRQRLLAQQLGLQSPTSQNKQAESKEPSTPKASNKSGPSIQSWRSEPKVKMMPLSTQTSAPFISPETSKFAVGAASSTPTKAALLRRGFPASPGWPSTPSKTAENSMQSPQVGISPSSKHVSSAEREKQLRSMLSGVVTVMEKVDMSHSRVPGMQCTLLPHQVQGVDWMCRREKGKARGGILADDMGLGKTIQMLALITLHGSLEKLRAQSATKDDSDTDSESDGNHGNLVGLTSKMVMNSGTKTTLIIAPVAVMEQWQREAEEKSGHKLSVYIHHGPRRTTHVDAMKKVHIVITSYSTAANEYDQFLKATKTKVKPPTTRKQSHLSRDTDENSGSDSEDPDWGMLNSDHDCDDENGLMLASGSTAKRANRDQTRYPLFEMNWLRVVLDEAQNIKNHRAKCSQACYQLSARAAARWCISGTPVQNNALEIFSLIHFLRISPFNDMRHFEEQIHEPLKSGNQSQVELGLQRLGIILKSIMLRRTKDAHYEGRRILDLPPRIVKVVSRDFMTTSERDFYHELEDRIQSHLDANKSPQLNYMGALVMLLRLRQACNHPALVTGRSRLPAEDASEPVAEEDGQDEDEELAALLSGLSVKTRNCDRCQVPLDAKQKKRLCTGCASQSEHEEKHGIIWGMPGTMSTKLDMMLRLLDDFDNQSKGDKTIVFSQFTSFLDLVEDALRARGYNFTRYDGSMRRNAREEALQRIRTDDGVRVILISFKAGSTGLNLTCCNRVILCDLWWNPQIEEQAFDRAHRLGQTKSVYIYKLSIDGTVEQRILALQTSSTYVG</sequence>